<reference evidence="1 2" key="2">
    <citation type="journal article" date="2012" name="J. Bacteriol.">
        <title>Complete genome sequences of Desulfosporosinus orientis DSM765T, Desulfosporosinus youngiae DSM17734T, Desulfosporosinus meridiei DSM13257T, and Desulfosporosinus acidiphilus DSM22704T.</title>
        <authorList>
            <person name="Pester M."/>
            <person name="Brambilla E."/>
            <person name="Alazard D."/>
            <person name="Rattei T."/>
            <person name="Weinmaier T."/>
            <person name="Han J."/>
            <person name="Lucas S."/>
            <person name="Lapidus A."/>
            <person name="Cheng J.F."/>
            <person name="Goodwin L."/>
            <person name="Pitluck S."/>
            <person name="Peters L."/>
            <person name="Ovchinnikova G."/>
            <person name="Teshima H."/>
            <person name="Detter J.C."/>
            <person name="Han C.S."/>
            <person name="Tapia R."/>
            <person name="Land M.L."/>
            <person name="Hauser L."/>
            <person name="Kyrpides N.C."/>
            <person name="Ivanova N.N."/>
            <person name="Pagani I."/>
            <person name="Huntmann M."/>
            <person name="Wei C.L."/>
            <person name="Davenport K.W."/>
            <person name="Daligault H."/>
            <person name="Chain P.S."/>
            <person name="Chen A."/>
            <person name="Mavromatis K."/>
            <person name="Markowitz V."/>
            <person name="Szeto E."/>
            <person name="Mikhailova N."/>
            <person name="Pati A."/>
            <person name="Wagner M."/>
            <person name="Woyke T."/>
            <person name="Ollivier B."/>
            <person name="Klenk H.P."/>
            <person name="Spring S."/>
            <person name="Loy A."/>
        </authorList>
    </citation>
    <scope>NUCLEOTIDE SEQUENCE [LARGE SCALE GENOMIC DNA]</scope>
    <source>
        <strain evidence="2">ATCC 19365 / DSM 765 / NCIMB 8382 / VKM B-1628</strain>
    </source>
</reference>
<dbReference type="HOGENOM" id="CLU_3215276_0_0_9"/>
<protein>
    <submittedName>
        <fullName evidence="1">Uncharacterized protein</fullName>
    </submittedName>
</protein>
<dbReference type="AlphaFoldDB" id="G7WGI9"/>
<dbReference type="Proteomes" id="UP000006346">
    <property type="component" value="Chromosome"/>
</dbReference>
<dbReference type="STRING" id="768706.Desor_2507"/>
<dbReference type="KEGG" id="dor:Desor_2507"/>
<proteinExistence type="predicted"/>
<accession>G7WGI9</accession>
<reference evidence="2" key="1">
    <citation type="submission" date="2011-11" db="EMBL/GenBank/DDBJ databases">
        <title>Complete sequence of Desulfosporosinus orientis DSM 765.</title>
        <authorList>
            <person name="Lucas S."/>
            <person name="Han J."/>
            <person name="Lapidus A."/>
            <person name="Cheng J.-F."/>
            <person name="Goodwin L."/>
            <person name="Pitluck S."/>
            <person name="Peters L."/>
            <person name="Ovchinnikova G."/>
            <person name="Teshima H."/>
            <person name="Detter J.C."/>
            <person name="Han C."/>
            <person name="Tapia R."/>
            <person name="Land M."/>
            <person name="Hauser L."/>
            <person name="Kyrpides N."/>
            <person name="Ivanova N."/>
            <person name="Pagani I."/>
            <person name="Pester M."/>
            <person name="Spring S."/>
            <person name="Ollivier B."/>
            <person name="Rattei T."/>
            <person name="Klenk H.-P."/>
            <person name="Wagner M."/>
            <person name="Loy A."/>
            <person name="Woyke T."/>
        </authorList>
    </citation>
    <scope>NUCLEOTIDE SEQUENCE [LARGE SCALE GENOMIC DNA]</scope>
    <source>
        <strain evidence="2">ATCC 19365 / DSM 765 / NCIMB 8382 / VKM B-1628</strain>
    </source>
</reference>
<evidence type="ECO:0000313" key="1">
    <source>
        <dbReference type="EMBL" id="AET68066.1"/>
    </source>
</evidence>
<dbReference type="eggNOG" id="ENOG502ZM8R">
    <property type="taxonomic scope" value="Bacteria"/>
</dbReference>
<evidence type="ECO:0000313" key="2">
    <source>
        <dbReference type="Proteomes" id="UP000006346"/>
    </source>
</evidence>
<dbReference type="EMBL" id="CP003108">
    <property type="protein sequence ID" value="AET68066.1"/>
    <property type="molecule type" value="Genomic_DNA"/>
</dbReference>
<name>G7WGI9_DESOD</name>
<dbReference type="PATRIC" id="fig|768706.3.peg.2520"/>
<gene>
    <name evidence="1" type="ordered locus">Desor_2507</name>
</gene>
<dbReference type="RefSeq" id="WP_014184874.1">
    <property type="nucleotide sequence ID" value="NC_016584.1"/>
</dbReference>
<sequence length="45" mass="4861">MFDSEKKQTAIEALAAMCHQCGDKHSDECPLAKAIASAKLIPTQE</sequence>
<keyword evidence="2" id="KW-1185">Reference proteome</keyword>
<organism evidence="1 2">
    <name type="scientific">Desulfosporosinus orientis (strain ATCC 19365 / DSM 765 / NCIMB 8382 / VKM B-1628 / Singapore I)</name>
    <name type="common">Desulfotomaculum orientis</name>
    <dbReference type="NCBI Taxonomy" id="768706"/>
    <lineage>
        <taxon>Bacteria</taxon>
        <taxon>Bacillati</taxon>
        <taxon>Bacillota</taxon>
        <taxon>Clostridia</taxon>
        <taxon>Eubacteriales</taxon>
        <taxon>Desulfitobacteriaceae</taxon>
        <taxon>Desulfosporosinus</taxon>
    </lineage>
</organism>